<evidence type="ECO:0000313" key="1">
    <source>
        <dbReference type="EMBL" id="KAG9453693.1"/>
    </source>
</evidence>
<keyword evidence="2" id="KW-1185">Reference proteome</keyword>
<comment type="caution">
    <text evidence="1">The sequence shown here is derived from an EMBL/GenBank/DDBJ whole genome shotgun (WGS) entry which is preliminary data.</text>
</comment>
<dbReference type="EMBL" id="JAINDJ010000003">
    <property type="protein sequence ID" value="KAG9453693.1"/>
    <property type="molecule type" value="Genomic_DNA"/>
</dbReference>
<organism evidence="1 2">
    <name type="scientific">Aristolochia fimbriata</name>
    <name type="common">White veined hardy Dutchman's pipe vine</name>
    <dbReference type="NCBI Taxonomy" id="158543"/>
    <lineage>
        <taxon>Eukaryota</taxon>
        <taxon>Viridiplantae</taxon>
        <taxon>Streptophyta</taxon>
        <taxon>Embryophyta</taxon>
        <taxon>Tracheophyta</taxon>
        <taxon>Spermatophyta</taxon>
        <taxon>Magnoliopsida</taxon>
        <taxon>Magnoliidae</taxon>
        <taxon>Piperales</taxon>
        <taxon>Aristolochiaceae</taxon>
        <taxon>Aristolochia</taxon>
    </lineage>
</organism>
<sequence length="81" mass="8948">MQIKYQLQSLMKALGGLPLKYEHLEVPATALVFLAYFVPNIMMLWAPTNELSAVQGSKIHLRSKSAGVAAVWLRTGYQPCG</sequence>
<reference evidence="1 2" key="1">
    <citation type="submission" date="2021-07" db="EMBL/GenBank/DDBJ databases">
        <title>The Aristolochia fimbriata genome: insights into angiosperm evolution, floral development and chemical biosynthesis.</title>
        <authorList>
            <person name="Jiao Y."/>
        </authorList>
    </citation>
    <scope>NUCLEOTIDE SEQUENCE [LARGE SCALE GENOMIC DNA]</scope>
    <source>
        <strain evidence="1">IBCAS-2021</strain>
        <tissue evidence="1">Leaf</tissue>
    </source>
</reference>
<protein>
    <submittedName>
        <fullName evidence="1">Uncharacterized protein</fullName>
    </submittedName>
</protein>
<dbReference type="Proteomes" id="UP000825729">
    <property type="component" value="Unassembled WGS sequence"/>
</dbReference>
<name>A0AAV7F2A2_ARIFI</name>
<proteinExistence type="predicted"/>
<evidence type="ECO:0000313" key="2">
    <source>
        <dbReference type="Proteomes" id="UP000825729"/>
    </source>
</evidence>
<accession>A0AAV7F2A2</accession>
<dbReference type="AlphaFoldDB" id="A0AAV7F2A2"/>
<gene>
    <name evidence="1" type="ORF">H6P81_006597</name>
</gene>